<comment type="caution">
    <text evidence="2">The sequence shown here is derived from an EMBL/GenBank/DDBJ whole genome shotgun (WGS) entry which is preliminary data.</text>
</comment>
<dbReference type="NCBIfam" id="TIGR04034">
    <property type="entry name" value="export_SdpA"/>
    <property type="match status" value="1"/>
</dbReference>
<keyword evidence="1" id="KW-1133">Transmembrane helix</keyword>
<dbReference type="InterPro" id="IPR023902">
    <property type="entry name" value="Sporulation_SdpA"/>
</dbReference>
<dbReference type="PROSITE" id="PS51257">
    <property type="entry name" value="PROKAR_LIPOPROTEIN"/>
    <property type="match status" value="1"/>
</dbReference>
<accession>A0A3M2IP40</accession>
<reference evidence="2 3" key="1">
    <citation type="submission" date="2018-10" db="EMBL/GenBank/DDBJ databases">
        <title>Isolation, diversity and antifungal activity of actinobacteria from wheat.</title>
        <authorList>
            <person name="Han C."/>
        </authorList>
    </citation>
    <scope>NUCLEOTIDE SEQUENCE [LARGE SCALE GENOMIC DNA]</scope>
    <source>
        <strain evidence="2 3">NEAU-YY56</strain>
    </source>
</reference>
<name>A0A3M2IP40_9CELL</name>
<sequence>MRNTGGSHTSVVGCVVTFVVVGACLMVSVVAALPATVVTSSWAQRTQVRVVLPQSWAFFTRDPQTPSLVLYRSGRGRAARADTLPQTSLANWLGLSRSQRSQDTEKAILASEVTDWVDCSALDAVDCLTRVGTHAAQEVSGVRRDPNFCGTYVLALRQTTPFNYRRASRVEAQPTRAAKIAVRCP</sequence>
<feature type="transmembrane region" description="Helical" evidence="1">
    <location>
        <begin position="12"/>
        <end position="35"/>
    </location>
</feature>
<gene>
    <name evidence="2" type="ORF">EBM89_20400</name>
</gene>
<protein>
    <submittedName>
        <fullName evidence="2">SdpA family antimicrobial peptide system protein</fullName>
    </submittedName>
</protein>
<dbReference type="Proteomes" id="UP000269289">
    <property type="component" value="Unassembled WGS sequence"/>
</dbReference>
<dbReference type="Pfam" id="PF17418">
    <property type="entry name" value="SdpA"/>
    <property type="match status" value="1"/>
</dbReference>
<evidence type="ECO:0000313" key="3">
    <source>
        <dbReference type="Proteomes" id="UP000269289"/>
    </source>
</evidence>
<dbReference type="AlphaFoldDB" id="A0A3M2IP40"/>
<organism evidence="2 3">
    <name type="scientific">Cellulomonas triticagri</name>
    <dbReference type="NCBI Taxonomy" id="2483352"/>
    <lineage>
        <taxon>Bacteria</taxon>
        <taxon>Bacillati</taxon>
        <taxon>Actinomycetota</taxon>
        <taxon>Actinomycetes</taxon>
        <taxon>Micrococcales</taxon>
        <taxon>Cellulomonadaceae</taxon>
        <taxon>Cellulomonas</taxon>
    </lineage>
</organism>
<dbReference type="EMBL" id="RFFI01000230">
    <property type="protein sequence ID" value="RMI01701.1"/>
    <property type="molecule type" value="Genomic_DNA"/>
</dbReference>
<keyword evidence="3" id="KW-1185">Reference proteome</keyword>
<proteinExistence type="predicted"/>
<evidence type="ECO:0000256" key="1">
    <source>
        <dbReference type="SAM" id="Phobius"/>
    </source>
</evidence>
<keyword evidence="1" id="KW-0812">Transmembrane</keyword>
<keyword evidence="1" id="KW-0472">Membrane</keyword>
<evidence type="ECO:0000313" key="2">
    <source>
        <dbReference type="EMBL" id="RMI01701.1"/>
    </source>
</evidence>